<evidence type="ECO:0000313" key="1">
    <source>
        <dbReference type="EMBL" id="RHZ86582.1"/>
    </source>
</evidence>
<dbReference type="OrthoDB" id="2446528at2759"/>
<comment type="caution">
    <text evidence="1">The sequence shown here is derived from an EMBL/GenBank/DDBJ whole genome shotgun (WGS) entry which is preliminary data.</text>
</comment>
<dbReference type="EMBL" id="PQFF01000045">
    <property type="protein sequence ID" value="RHZ86582.1"/>
    <property type="molecule type" value="Genomic_DNA"/>
</dbReference>
<protein>
    <submittedName>
        <fullName evidence="1">Uncharacterized protein</fullName>
    </submittedName>
</protein>
<gene>
    <name evidence="1" type="ORF">Glove_48g132</name>
</gene>
<keyword evidence="2" id="KW-1185">Reference proteome</keyword>
<dbReference type="AlphaFoldDB" id="A0A397JHA5"/>
<accession>A0A397JHA5</accession>
<dbReference type="Proteomes" id="UP000266861">
    <property type="component" value="Unassembled WGS sequence"/>
</dbReference>
<reference evidence="1 2" key="1">
    <citation type="submission" date="2018-08" db="EMBL/GenBank/DDBJ databases">
        <title>Genome and evolution of the arbuscular mycorrhizal fungus Diversispora epigaea (formerly Glomus versiforme) and its bacterial endosymbionts.</title>
        <authorList>
            <person name="Sun X."/>
            <person name="Fei Z."/>
            <person name="Harrison M."/>
        </authorList>
    </citation>
    <scope>NUCLEOTIDE SEQUENCE [LARGE SCALE GENOMIC DNA]</scope>
    <source>
        <strain evidence="1 2">IT104</strain>
    </source>
</reference>
<sequence length="152" mass="17893">MKKNAQKFAEIFDTFGNLRKLFASFRLIKFPDEYYLWAEIWKAHRIGIQFPDLNKKLQCVEAYKLPNLFDNNLKNENSKHICFGFDEALETFGVRFIKQNITGNTINENNLKMNIKAAQTERERIDFFLSEFLEDTSISQSPRAIDARKESL</sequence>
<name>A0A397JHA5_9GLOM</name>
<organism evidence="1 2">
    <name type="scientific">Diversispora epigaea</name>
    <dbReference type="NCBI Taxonomy" id="1348612"/>
    <lineage>
        <taxon>Eukaryota</taxon>
        <taxon>Fungi</taxon>
        <taxon>Fungi incertae sedis</taxon>
        <taxon>Mucoromycota</taxon>
        <taxon>Glomeromycotina</taxon>
        <taxon>Glomeromycetes</taxon>
        <taxon>Diversisporales</taxon>
        <taxon>Diversisporaceae</taxon>
        <taxon>Diversispora</taxon>
    </lineage>
</organism>
<evidence type="ECO:0000313" key="2">
    <source>
        <dbReference type="Proteomes" id="UP000266861"/>
    </source>
</evidence>
<proteinExistence type="predicted"/>